<dbReference type="NCBIfam" id="TIGR00252">
    <property type="entry name" value="YraN family protein"/>
    <property type="match status" value="1"/>
</dbReference>
<dbReference type="RefSeq" id="WP_087463451.1">
    <property type="nucleotide sequence ID" value="NZ_CP021425.1"/>
</dbReference>
<evidence type="ECO:0000313" key="4">
    <source>
        <dbReference type="Proteomes" id="UP000196027"/>
    </source>
</evidence>
<dbReference type="PANTHER" id="PTHR34039:SF1">
    <property type="entry name" value="UPF0102 PROTEIN YRAN"/>
    <property type="match status" value="1"/>
</dbReference>
<dbReference type="NCBIfam" id="NF009154">
    <property type="entry name" value="PRK12497.3-3"/>
    <property type="match status" value="1"/>
</dbReference>
<dbReference type="Pfam" id="PF02021">
    <property type="entry name" value="UPF0102"/>
    <property type="match status" value="1"/>
</dbReference>
<dbReference type="SUPFAM" id="SSF52980">
    <property type="entry name" value="Restriction endonuclease-like"/>
    <property type="match status" value="1"/>
</dbReference>
<dbReference type="CDD" id="cd20736">
    <property type="entry name" value="PoNe_Nuclease"/>
    <property type="match status" value="1"/>
</dbReference>
<accession>A0A1Y0IH39</accession>
<dbReference type="GO" id="GO:0004519">
    <property type="term" value="F:endonuclease activity"/>
    <property type="evidence" value="ECO:0007669"/>
    <property type="project" value="UniProtKB-KW"/>
</dbReference>
<dbReference type="InterPro" id="IPR003509">
    <property type="entry name" value="UPF0102_YraN-like"/>
</dbReference>
<dbReference type="NCBIfam" id="NF009150">
    <property type="entry name" value="PRK12497.1-3"/>
    <property type="match status" value="1"/>
</dbReference>
<dbReference type="KEGG" id="ome:OLMES_4710"/>
<dbReference type="OrthoDB" id="9794876at2"/>
<evidence type="ECO:0000256" key="2">
    <source>
        <dbReference type="HAMAP-Rule" id="MF_00048"/>
    </source>
</evidence>
<proteinExistence type="inferred from homology"/>
<dbReference type="Gene3D" id="3.40.1350.10">
    <property type="match status" value="1"/>
</dbReference>
<dbReference type="AlphaFoldDB" id="A0A1Y0IH39"/>
<dbReference type="EMBL" id="CP021425">
    <property type="protein sequence ID" value="ARU58704.1"/>
    <property type="molecule type" value="Genomic_DNA"/>
</dbReference>
<sequence length="119" mass="13990">MNNKGREYEDLACNYLKRQGLKLIARNFQRKSGEIDLIMRQDKTLVFVEVRFRRNSRFGTPLETITRSKMQKLINTAWQYLQLTNATNQAFRFDAIAIQNSAAQTPEITWIRNCIETTN</sequence>
<dbReference type="InterPro" id="IPR011335">
    <property type="entry name" value="Restrct_endonuc-II-like"/>
</dbReference>
<dbReference type="GO" id="GO:0003676">
    <property type="term" value="F:nucleic acid binding"/>
    <property type="evidence" value="ECO:0007669"/>
    <property type="project" value="InterPro"/>
</dbReference>
<name>A0A1Y0IH39_9GAMM</name>
<reference evidence="3 4" key="1">
    <citation type="submission" date="2017-05" db="EMBL/GenBank/DDBJ databases">
        <title>Genomic insights into alkan degradation activity of Oleiphilus messinensis.</title>
        <authorList>
            <person name="Kozyavkin S.A."/>
            <person name="Slesarev A.I."/>
            <person name="Golyshin P.N."/>
            <person name="Korzhenkov A."/>
            <person name="Golyshina O.N."/>
            <person name="Toshchakov S.V."/>
        </authorList>
    </citation>
    <scope>NUCLEOTIDE SEQUENCE [LARGE SCALE GENOMIC DNA]</scope>
    <source>
        <strain evidence="3 4">ME102</strain>
    </source>
</reference>
<dbReference type="PANTHER" id="PTHR34039">
    <property type="entry name" value="UPF0102 PROTEIN YRAN"/>
    <property type="match status" value="1"/>
</dbReference>
<gene>
    <name evidence="3" type="ORF">OLMES_4710</name>
</gene>
<keyword evidence="4" id="KW-1185">Reference proteome</keyword>
<evidence type="ECO:0000313" key="3">
    <source>
        <dbReference type="EMBL" id="ARU58704.1"/>
    </source>
</evidence>
<keyword evidence="3" id="KW-0378">Hydrolase</keyword>
<organism evidence="3 4">
    <name type="scientific">Oleiphilus messinensis</name>
    <dbReference type="NCBI Taxonomy" id="141451"/>
    <lineage>
        <taxon>Bacteria</taxon>
        <taxon>Pseudomonadati</taxon>
        <taxon>Pseudomonadota</taxon>
        <taxon>Gammaproteobacteria</taxon>
        <taxon>Oceanospirillales</taxon>
        <taxon>Oleiphilaceae</taxon>
        <taxon>Oleiphilus</taxon>
    </lineage>
</organism>
<protein>
    <recommendedName>
        <fullName evidence="2">UPF0102 protein OLMES_4710</fullName>
    </recommendedName>
</protein>
<dbReference type="Proteomes" id="UP000196027">
    <property type="component" value="Chromosome"/>
</dbReference>
<keyword evidence="3" id="KW-0255">Endonuclease</keyword>
<evidence type="ECO:0000256" key="1">
    <source>
        <dbReference type="ARBA" id="ARBA00006738"/>
    </source>
</evidence>
<dbReference type="HAMAP" id="MF_00048">
    <property type="entry name" value="UPF0102"/>
    <property type="match status" value="1"/>
</dbReference>
<comment type="similarity">
    <text evidence="1 2">Belongs to the UPF0102 family.</text>
</comment>
<keyword evidence="3" id="KW-0540">Nuclease</keyword>
<dbReference type="InterPro" id="IPR011856">
    <property type="entry name" value="tRNA_endonuc-like_dom_sf"/>
</dbReference>